<evidence type="ECO:0000313" key="2">
    <source>
        <dbReference type="EMBL" id="KAF2971409.1"/>
    </source>
</evidence>
<keyword evidence="3" id="KW-1185">Reference proteome</keyword>
<comment type="caution">
    <text evidence="2">The sequence shown here is derived from an EMBL/GenBank/DDBJ whole genome shotgun (WGS) entry which is preliminary data.</text>
</comment>
<dbReference type="OrthoDB" id="5287295at2759"/>
<dbReference type="Proteomes" id="UP000481858">
    <property type="component" value="Unassembled WGS sequence"/>
</dbReference>
<feature type="transmembrane region" description="Helical" evidence="1">
    <location>
        <begin position="150"/>
        <end position="169"/>
    </location>
</feature>
<dbReference type="EMBL" id="WUBL01000013">
    <property type="protein sequence ID" value="KAF2971409.1"/>
    <property type="molecule type" value="Genomic_DNA"/>
</dbReference>
<keyword evidence="1" id="KW-0472">Membrane</keyword>
<name>A0A7C8ISV5_9PEZI</name>
<sequence>MVVQLPDGALAAAVGVQVYSFICLICSCLMILLVYKHRERDSYVALFSYCTFLGTTGSIAQQLHTIVLWNDVKTEQFYHVRNHVGSPELAIAGPSYGLDLILFYIQFYSYNVEAILTLSWAFSLAFSIFKPSGLNLHQRVGRKISIFAKVVAFLLPAVLISLLQVPAVRASTAAFITLADFNLAASLTLGSITLITILVKYIQTRRRLHRWTVRYPLSTDLNDNSGESGQDSDSVHSIYDGWLVVRFTIALLFIEAFQILAILSEIAQVNNNKEEVLPEKPDLSAGHAVVDFVEYIPGVSTGLLVFLVFGTTQACKRTLYVSIGPKIRPSGEKFHHFTIPRVEF</sequence>
<evidence type="ECO:0008006" key="4">
    <source>
        <dbReference type="Google" id="ProtNLM"/>
    </source>
</evidence>
<accession>A0A7C8ISV5</accession>
<organism evidence="2 3">
    <name type="scientific">Xylaria multiplex</name>
    <dbReference type="NCBI Taxonomy" id="323545"/>
    <lineage>
        <taxon>Eukaryota</taxon>
        <taxon>Fungi</taxon>
        <taxon>Dikarya</taxon>
        <taxon>Ascomycota</taxon>
        <taxon>Pezizomycotina</taxon>
        <taxon>Sordariomycetes</taxon>
        <taxon>Xylariomycetidae</taxon>
        <taxon>Xylariales</taxon>
        <taxon>Xylariaceae</taxon>
        <taxon>Xylaria</taxon>
    </lineage>
</organism>
<protein>
    <recommendedName>
        <fullName evidence="4">Glycoside hydrolase</fullName>
    </recommendedName>
</protein>
<keyword evidence="1" id="KW-0812">Transmembrane</keyword>
<feature type="transmembrane region" description="Helical" evidence="1">
    <location>
        <begin position="12"/>
        <end position="35"/>
    </location>
</feature>
<gene>
    <name evidence="2" type="ORF">GQX73_g2145</name>
</gene>
<dbReference type="AlphaFoldDB" id="A0A7C8ISV5"/>
<feature type="transmembrane region" description="Helical" evidence="1">
    <location>
        <begin position="107"/>
        <end position="129"/>
    </location>
</feature>
<keyword evidence="1" id="KW-1133">Transmembrane helix</keyword>
<evidence type="ECO:0000313" key="3">
    <source>
        <dbReference type="Proteomes" id="UP000481858"/>
    </source>
</evidence>
<feature type="transmembrane region" description="Helical" evidence="1">
    <location>
        <begin position="181"/>
        <end position="202"/>
    </location>
</feature>
<feature type="transmembrane region" description="Helical" evidence="1">
    <location>
        <begin position="243"/>
        <end position="263"/>
    </location>
</feature>
<reference evidence="2 3" key="1">
    <citation type="submission" date="2019-12" db="EMBL/GenBank/DDBJ databases">
        <title>Draft genome sequence of the ascomycete Xylaria multiplex DSM 110363.</title>
        <authorList>
            <person name="Buettner E."/>
            <person name="Kellner H."/>
        </authorList>
    </citation>
    <scope>NUCLEOTIDE SEQUENCE [LARGE SCALE GENOMIC DNA]</scope>
    <source>
        <strain evidence="2 3">DSM 110363</strain>
    </source>
</reference>
<evidence type="ECO:0000256" key="1">
    <source>
        <dbReference type="SAM" id="Phobius"/>
    </source>
</evidence>
<feature type="transmembrane region" description="Helical" evidence="1">
    <location>
        <begin position="42"/>
        <end position="60"/>
    </location>
</feature>
<dbReference type="InParanoid" id="A0A7C8ISV5"/>
<proteinExistence type="predicted"/>